<evidence type="ECO:0000313" key="1">
    <source>
        <dbReference type="EMBL" id="MBX17023.1"/>
    </source>
</evidence>
<sequence length="49" mass="5762">MEQAVCDQPIIDLRGHISIIMKMKRKAQVRHWENAKKPRQSKKAKISFS</sequence>
<organism evidence="1">
    <name type="scientific">Rhizophora mucronata</name>
    <name type="common">Asiatic mangrove</name>
    <dbReference type="NCBI Taxonomy" id="61149"/>
    <lineage>
        <taxon>Eukaryota</taxon>
        <taxon>Viridiplantae</taxon>
        <taxon>Streptophyta</taxon>
        <taxon>Embryophyta</taxon>
        <taxon>Tracheophyta</taxon>
        <taxon>Spermatophyta</taxon>
        <taxon>Magnoliopsida</taxon>
        <taxon>eudicotyledons</taxon>
        <taxon>Gunneridae</taxon>
        <taxon>Pentapetalae</taxon>
        <taxon>rosids</taxon>
        <taxon>fabids</taxon>
        <taxon>Malpighiales</taxon>
        <taxon>Rhizophoraceae</taxon>
        <taxon>Rhizophora</taxon>
    </lineage>
</organism>
<proteinExistence type="predicted"/>
<accession>A0A2P2LGC5</accession>
<protein>
    <submittedName>
        <fullName evidence="1">Uncharacterized protein</fullName>
    </submittedName>
</protein>
<dbReference type="EMBL" id="GGEC01036539">
    <property type="protein sequence ID" value="MBX17023.1"/>
    <property type="molecule type" value="Transcribed_RNA"/>
</dbReference>
<reference evidence="1" key="1">
    <citation type="submission" date="2018-02" db="EMBL/GenBank/DDBJ databases">
        <title>Rhizophora mucronata_Transcriptome.</title>
        <authorList>
            <person name="Meera S.P."/>
            <person name="Sreeshan A."/>
            <person name="Augustine A."/>
        </authorList>
    </citation>
    <scope>NUCLEOTIDE SEQUENCE</scope>
    <source>
        <tissue evidence="1">Leaf</tissue>
    </source>
</reference>
<name>A0A2P2LGC5_RHIMU</name>
<dbReference type="AlphaFoldDB" id="A0A2P2LGC5"/>